<sequence length="270" mass="28289">MAATAASPERARAEVDTSSAFRSVKEAVAVFGERILVGENRNGGGGYGGGDRRAGREGRTRSNTLAIAASFAKLEGGGGGDGVRVSNHSKPNAIGVNAKLPVASDATPPAMYLVPSSSPPFFASSPSLANDDDGVSAASASDAMVMGSIRKVEEEAARARQEVVQLKRRLAETELAMATLSAKLHRALSKLAHMEADRAAAERARIQRRDGRDMALAVWAASGGGDRRRGVATAAAHAAATARRQPLGELLRLGEADVVGARRRRRRARW</sequence>
<evidence type="ECO:0000256" key="1">
    <source>
        <dbReference type="SAM" id="Coils"/>
    </source>
</evidence>
<feature type="compositionally biased region" description="Basic and acidic residues" evidence="2">
    <location>
        <begin position="50"/>
        <end position="60"/>
    </location>
</feature>
<protein>
    <submittedName>
        <fullName evidence="3">Uncharacterized protein</fullName>
    </submittedName>
</protein>
<dbReference type="HOGENOM" id="CLU_078358_0_0_1"/>
<evidence type="ECO:0000256" key="2">
    <source>
        <dbReference type="SAM" id="MobiDB-lite"/>
    </source>
</evidence>
<gene>
    <name evidence="3" type="ordered locus">LOC_Os12g08160</name>
</gene>
<keyword evidence="1" id="KW-0175">Coiled coil</keyword>
<dbReference type="AlphaFoldDB" id="Q2QWU8"/>
<organism evidence="3">
    <name type="scientific">Oryza sativa subsp. japonica</name>
    <name type="common">Rice</name>
    <dbReference type="NCBI Taxonomy" id="39947"/>
    <lineage>
        <taxon>Eukaryota</taxon>
        <taxon>Viridiplantae</taxon>
        <taxon>Streptophyta</taxon>
        <taxon>Embryophyta</taxon>
        <taxon>Tracheophyta</taxon>
        <taxon>Spermatophyta</taxon>
        <taxon>Magnoliopsida</taxon>
        <taxon>Liliopsida</taxon>
        <taxon>Poales</taxon>
        <taxon>Poaceae</taxon>
        <taxon>BOP clade</taxon>
        <taxon>Oryzoideae</taxon>
        <taxon>Oryzeae</taxon>
        <taxon>Oryzinae</taxon>
        <taxon>Oryza</taxon>
        <taxon>Oryza sativa</taxon>
    </lineage>
</organism>
<dbReference type="EMBL" id="DP000011">
    <property type="protein sequence ID" value="ABA95958.1"/>
    <property type="molecule type" value="Genomic_DNA"/>
</dbReference>
<name>Q2QWU8_ORYSJ</name>
<proteinExistence type="predicted"/>
<evidence type="ECO:0000313" key="3">
    <source>
        <dbReference type="EMBL" id="ABA95958.1"/>
    </source>
</evidence>
<feature type="region of interest" description="Disordered" evidence="2">
    <location>
        <begin position="40"/>
        <end position="61"/>
    </location>
</feature>
<reference evidence="3" key="3">
    <citation type="submission" date="2006-01" db="EMBL/GenBank/DDBJ databases">
        <authorList>
            <person name="Buell R."/>
        </authorList>
    </citation>
    <scope>NUCLEOTIDE SEQUENCE</scope>
</reference>
<reference evidence="3" key="1">
    <citation type="journal article" date="2005" name="BMC Biol.">
        <title>The sequence of rice chromosomes 11 and 12, rich in disease resistance genes and recent gene duplications.</title>
        <authorList>
            <consortium name="The rice chromosomes 11 and 12 sequencing consortia"/>
        </authorList>
    </citation>
    <scope>NUCLEOTIDE SEQUENCE [LARGE SCALE GENOMIC DNA]</scope>
</reference>
<feature type="coiled-coil region" evidence="1">
    <location>
        <begin position="149"/>
        <end position="204"/>
    </location>
</feature>
<accession>Q2QWU8</accession>
<reference evidence="3" key="2">
    <citation type="submission" date="2005-04" db="EMBL/GenBank/DDBJ databases">
        <authorList>
            <person name="Buell C.R."/>
            <person name="Wing R.A."/>
            <person name="McCombie W.A."/>
            <person name="Ouyang S."/>
        </authorList>
    </citation>
    <scope>NUCLEOTIDE SEQUENCE</scope>
</reference>